<dbReference type="OrthoDB" id="424465at2759"/>
<name>A0A812U9R3_SYMPI</name>
<dbReference type="SUPFAM" id="SSF51197">
    <property type="entry name" value="Clavaminate synthase-like"/>
    <property type="match status" value="1"/>
</dbReference>
<dbReference type="AlphaFoldDB" id="A0A812U9R3"/>
<accession>A0A812U9R3</accession>
<evidence type="ECO:0000259" key="1">
    <source>
        <dbReference type="PROSITE" id="PS51184"/>
    </source>
</evidence>
<dbReference type="Proteomes" id="UP000649617">
    <property type="component" value="Unassembled WGS sequence"/>
</dbReference>
<protein>
    <recommendedName>
        <fullName evidence="1">JmjC domain-containing protein</fullName>
    </recommendedName>
</protein>
<keyword evidence="3" id="KW-1185">Reference proteome</keyword>
<sequence>MWKAFPELAMLEELPVLDVEPPQAETPPRASMHDSQLAILYGAKELVLFPPSAQLGEELSSGYEVSGLRAKALRAVLQTGDLLYVPSGWWVWSRTITAVITARHSVQSGQQGGQWCSKQCAQAAAHNFAAKCRGQGVLHSCSVVSRRTKWASCKHHLKAVD</sequence>
<feature type="domain" description="JmjC" evidence="1">
    <location>
        <begin position="1"/>
        <end position="132"/>
    </location>
</feature>
<evidence type="ECO:0000313" key="2">
    <source>
        <dbReference type="EMBL" id="CAE7557996.1"/>
    </source>
</evidence>
<proteinExistence type="predicted"/>
<dbReference type="EMBL" id="CAJNIZ010035224">
    <property type="protein sequence ID" value="CAE7557996.1"/>
    <property type="molecule type" value="Genomic_DNA"/>
</dbReference>
<gene>
    <name evidence="2" type="ORF">SPIL2461_LOCUS14879</name>
</gene>
<dbReference type="PROSITE" id="PS51184">
    <property type="entry name" value="JMJC"/>
    <property type="match status" value="1"/>
</dbReference>
<comment type="caution">
    <text evidence="2">The sequence shown here is derived from an EMBL/GenBank/DDBJ whole genome shotgun (WGS) entry which is preliminary data.</text>
</comment>
<dbReference type="InterPro" id="IPR003347">
    <property type="entry name" value="JmjC_dom"/>
</dbReference>
<evidence type="ECO:0000313" key="3">
    <source>
        <dbReference type="Proteomes" id="UP000649617"/>
    </source>
</evidence>
<dbReference type="Gene3D" id="2.60.120.650">
    <property type="entry name" value="Cupin"/>
    <property type="match status" value="1"/>
</dbReference>
<organism evidence="2 3">
    <name type="scientific">Symbiodinium pilosum</name>
    <name type="common">Dinoflagellate</name>
    <dbReference type="NCBI Taxonomy" id="2952"/>
    <lineage>
        <taxon>Eukaryota</taxon>
        <taxon>Sar</taxon>
        <taxon>Alveolata</taxon>
        <taxon>Dinophyceae</taxon>
        <taxon>Suessiales</taxon>
        <taxon>Symbiodiniaceae</taxon>
        <taxon>Symbiodinium</taxon>
    </lineage>
</organism>
<reference evidence="2" key="1">
    <citation type="submission" date="2021-02" db="EMBL/GenBank/DDBJ databases">
        <authorList>
            <person name="Dougan E. K."/>
            <person name="Rhodes N."/>
            <person name="Thang M."/>
            <person name="Chan C."/>
        </authorList>
    </citation>
    <scope>NUCLEOTIDE SEQUENCE</scope>
</reference>